<dbReference type="Proteomes" id="UP000199405">
    <property type="component" value="Unassembled WGS sequence"/>
</dbReference>
<gene>
    <name evidence="1" type="ORF">GA0070562_0696</name>
</gene>
<dbReference type="PANTHER" id="PTHR32011:SF6">
    <property type="entry name" value="KNR4_SMI1-LIKE DOMAIN-CONTAINING PROTEIN"/>
    <property type="match status" value="1"/>
</dbReference>
<keyword evidence="2" id="KW-1185">Reference proteome</keyword>
<accession>A0ABY0KV90</accession>
<dbReference type="GeneID" id="93473387"/>
<dbReference type="EMBL" id="FMCQ01000013">
    <property type="protein sequence ID" value="SCF15442.1"/>
    <property type="molecule type" value="Genomic_DNA"/>
</dbReference>
<proteinExistence type="predicted"/>
<protein>
    <recommendedName>
        <fullName evidence="3">SMI1/KNR4 family protein</fullName>
    </recommendedName>
</protein>
<dbReference type="RefSeq" id="WP_254663889.1">
    <property type="nucleotide sequence ID" value="NZ_FMCQ01000013.1"/>
</dbReference>
<evidence type="ECO:0000313" key="1">
    <source>
        <dbReference type="EMBL" id="SCF15442.1"/>
    </source>
</evidence>
<evidence type="ECO:0000313" key="2">
    <source>
        <dbReference type="Proteomes" id="UP000199405"/>
    </source>
</evidence>
<dbReference type="PANTHER" id="PTHR32011">
    <property type="entry name" value="OS08G0472400 PROTEIN"/>
    <property type="match status" value="1"/>
</dbReference>
<organism evidence="1 2">
    <name type="scientific">Micromonospora tulbaghiae</name>
    <dbReference type="NCBI Taxonomy" id="479978"/>
    <lineage>
        <taxon>Bacteria</taxon>
        <taxon>Bacillati</taxon>
        <taxon>Actinomycetota</taxon>
        <taxon>Actinomycetes</taxon>
        <taxon>Micromonosporales</taxon>
        <taxon>Micromonosporaceae</taxon>
        <taxon>Micromonospora</taxon>
    </lineage>
</organism>
<comment type="caution">
    <text evidence="1">The sequence shown here is derived from an EMBL/GenBank/DDBJ whole genome shotgun (WGS) entry which is preliminary data.</text>
</comment>
<evidence type="ECO:0008006" key="3">
    <source>
        <dbReference type="Google" id="ProtNLM"/>
    </source>
</evidence>
<reference evidence="1 2" key="1">
    <citation type="submission" date="2016-06" db="EMBL/GenBank/DDBJ databases">
        <authorList>
            <person name="Varghese N."/>
            <person name="Submissions Spin"/>
        </authorList>
    </citation>
    <scope>NUCLEOTIDE SEQUENCE [LARGE SCALE GENOMIC DNA]</scope>
    <source>
        <strain evidence="1 2">DSM 45142</strain>
    </source>
</reference>
<name>A0ABY0KV90_9ACTN</name>
<sequence>MTNSAGVALGIEAARRLVELDVVDIQPGLTDAEFVTIERRFGFEFADDHRAFLAVGLPVSHGQDDHPDKASWGWPNWRRLDNPTLQEQVGWPLATALDDIQDGEWPPGWGRRPHDLVRRTAKAERLLAQVPRMIPVYAHRYLPAGRGSAGHPVLSVHRLTDTIVYGHDLAHYIDQEFREPQVTVAFWRDYV</sequence>